<protein>
    <submittedName>
        <fullName evidence="2">RNA polymerase sigma factor RpoD</fullName>
    </submittedName>
</protein>
<feature type="non-terminal residue" evidence="2">
    <location>
        <position position="1"/>
    </location>
</feature>
<organism evidence="2">
    <name type="scientific">uncultured Solirubrobacteraceae bacterium</name>
    <dbReference type="NCBI Taxonomy" id="1162706"/>
    <lineage>
        <taxon>Bacteria</taxon>
        <taxon>Bacillati</taxon>
        <taxon>Actinomycetota</taxon>
        <taxon>Thermoleophilia</taxon>
        <taxon>Solirubrobacterales</taxon>
        <taxon>Solirubrobacteraceae</taxon>
        <taxon>environmental samples</taxon>
    </lineage>
</organism>
<feature type="compositionally biased region" description="Basic and acidic residues" evidence="1">
    <location>
        <begin position="151"/>
        <end position="168"/>
    </location>
</feature>
<feature type="non-terminal residue" evidence="2">
    <location>
        <position position="287"/>
    </location>
</feature>
<feature type="compositionally biased region" description="Basic residues" evidence="1">
    <location>
        <begin position="187"/>
        <end position="203"/>
    </location>
</feature>
<feature type="compositionally biased region" description="Low complexity" evidence="1">
    <location>
        <begin position="225"/>
        <end position="239"/>
    </location>
</feature>
<feature type="compositionally biased region" description="Low complexity" evidence="1">
    <location>
        <begin position="247"/>
        <end position="258"/>
    </location>
</feature>
<feature type="region of interest" description="Disordered" evidence="1">
    <location>
        <begin position="1"/>
        <end position="287"/>
    </location>
</feature>
<feature type="compositionally biased region" description="Low complexity" evidence="1">
    <location>
        <begin position="169"/>
        <end position="186"/>
    </location>
</feature>
<feature type="compositionally biased region" description="Basic residues" evidence="1">
    <location>
        <begin position="32"/>
        <end position="52"/>
    </location>
</feature>
<dbReference type="AlphaFoldDB" id="A0A6J4U4X5"/>
<sequence length="287" mass="30388">VDAPDQPQRSRGAGRRRPDAVLLAPGADPAAHRPRRGRARQARRARRPRRQGAHGGVQPAPRRLPRQEVPGQRHDPPRAHPGGLLRPRARGREVRPPQGLQVLDLRELVDPAVDPAGHPPARGADPDAPARARPGAWDRSGDAPAGRRARPAADGRGARGGRGADLRAGRAAAPRDPSRAVALGAAGRRRGRRARRRPARRRARDAVRAGRVGPAPDPDRRPARRPGAAGADGARAPLRPARRRSAHAPPGCAGARPGDGAGDGHRARGARGPGRHARRALPRRSGL</sequence>
<reference evidence="2" key="1">
    <citation type="submission" date="2020-02" db="EMBL/GenBank/DDBJ databases">
        <authorList>
            <person name="Meier V. D."/>
        </authorList>
    </citation>
    <scope>NUCLEOTIDE SEQUENCE</scope>
    <source>
        <strain evidence="2">AVDCRST_MAG30</strain>
    </source>
</reference>
<gene>
    <name evidence="2" type="ORF">AVDCRST_MAG30-4519</name>
</gene>
<feature type="compositionally biased region" description="Basic residues" evidence="1">
    <location>
        <begin position="267"/>
        <end position="287"/>
    </location>
</feature>
<feature type="compositionally biased region" description="Low complexity" evidence="1">
    <location>
        <begin position="114"/>
        <end position="123"/>
    </location>
</feature>
<accession>A0A6J4U4X5</accession>
<name>A0A6J4U4X5_9ACTN</name>
<proteinExistence type="predicted"/>
<evidence type="ECO:0000256" key="1">
    <source>
        <dbReference type="SAM" id="MobiDB-lite"/>
    </source>
</evidence>
<evidence type="ECO:0000313" key="2">
    <source>
        <dbReference type="EMBL" id="CAA9538783.1"/>
    </source>
</evidence>
<dbReference type="EMBL" id="CADCVS010000589">
    <property type="protein sequence ID" value="CAA9538783.1"/>
    <property type="molecule type" value="Genomic_DNA"/>
</dbReference>